<evidence type="ECO:0008006" key="4">
    <source>
        <dbReference type="Google" id="ProtNLM"/>
    </source>
</evidence>
<feature type="chain" id="PRO_5022699265" description="Secreted protein" evidence="1">
    <location>
        <begin position="30"/>
        <end position="286"/>
    </location>
</feature>
<name>A0A5B9MC15_9BACT</name>
<reference evidence="2 3" key="1">
    <citation type="submission" date="2019-02" db="EMBL/GenBank/DDBJ databases">
        <title>Planctomycetal bacteria perform biofilm scaping via a novel small molecule.</title>
        <authorList>
            <person name="Jeske O."/>
            <person name="Boedeker C."/>
            <person name="Wiegand S."/>
            <person name="Breitling P."/>
            <person name="Kallscheuer N."/>
            <person name="Jogler M."/>
            <person name="Rohde M."/>
            <person name="Petersen J."/>
            <person name="Medema M.H."/>
            <person name="Surup F."/>
            <person name="Jogler C."/>
        </authorList>
    </citation>
    <scope>NUCLEOTIDE SEQUENCE [LARGE SCALE GENOMIC DNA]</scope>
    <source>
        <strain evidence="2 3">Mal15</strain>
    </source>
</reference>
<dbReference type="AlphaFoldDB" id="A0A5B9MC15"/>
<keyword evidence="1" id="KW-0732">Signal</keyword>
<keyword evidence="3" id="KW-1185">Reference proteome</keyword>
<dbReference type="Proteomes" id="UP000321353">
    <property type="component" value="Chromosome"/>
</dbReference>
<dbReference type="KEGG" id="smam:Mal15_23650"/>
<evidence type="ECO:0000313" key="3">
    <source>
        <dbReference type="Proteomes" id="UP000321353"/>
    </source>
</evidence>
<evidence type="ECO:0000313" key="2">
    <source>
        <dbReference type="EMBL" id="QEF98313.1"/>
    </source>
</evidence>
<gene>
    <name evidence="2" type="ORF">Mal15_23650</name>
</gene>
<protein>
    <recommendedName>
        <fullName evidence="4">Secreted protein</fullName>
    </recommendedName>
</protein>
<evidence type="ECO:0000256" key="1">
    <source>
        <dbReference type="SAM" id="SignalP"/>
    </source>
</evidence>
<feature type="signal peptide" evidence="1">
    <location>
        <begin position="1"/>
        <end position="29"/>
    </location>
</feature>
<organism evidence="2 3">
    <name type="scientific">Stieleria maiorica</name>
    <dbReference type="NCBI Taxonomy" id="2795974"/>
    <lineage>
        <taxon>Bacteria</taxon>
        <taxon>Pseudomonadati</taxon>
        <taxon>Planctomycetota</taxon>
        <taxon>Planctomycetia</taxon>
        <taxon>Pirellulales</taxon>
        <taxon>Pirellulaceae</taxon>
        <taxon>Stieleria</taxon>
    </lineage>
</organism>
<accession>A0A5B9MC15</accession>
<proteinExistence type="predicted"/>
<dbReference type="EMBL" id="CP036264">
    <property type="protein sequence ID" value="QEF98313.1"/>
    <property type="molecule type" value="Genomic_DNA"/>
</dbReference>
<sequence length="286" mass="32553" precursor="true">MNGMSRVAFGFAACLALLTSTIAITPLRADETTDAREQERQQRLEYMTRQARGYELSLAGQQDRSLTLEERPVLRYSNPVRNFFTDGVVFLWRHDSKPAVLGALSVRGDGNVFCEFASLTSVPLTCDLGLRRTWTPKKESEINVPLNVRLPKVTAPRRQTLAMRQLIRRFMVSMHEVDDPDQKQQLRLLTNPLVQWSDPSDGSLIMCFGFAETNDPEALVLLRHTPNPEGKADSWTYTLSRMTSRPLVFELDGKVIHEVKAYWQNPQSDTDSYLERRLGEYPTDGS</sequence>